<dbReference type="STRING" id="692418.SAMN04488029_3152"/>
<dbReference type="Pfam" id="PF04397">
    <property type="entry name" value="LytTR"/>
    <property type="match status" value="1"/>
</dbReference>
<dbReference type="Proteomes" id="UP000192472">
    <property type="component" value="Unassembled WGS sequence"/>
</dbReference>
<proteinExistence type="predicted"/>
<name>A0A1W2GKR9_REIFA</name>
<evidence type="ECO:0000313" key="5">
    <source>
        <dbReference type="Proteomes" id="UP000192472"/>
    </source>
</evidence>
<keyword evidence="1" id="KW-0597">Phosphoprotein</keyword>
<dbReference type="PROSITE" id="PS50110">
    <property type="entry name" value="RESPONSE_REGULATORY"/>
    <property type="match status" value="1"/>
</dbReference>
<dbReference type="SUPFAM" id="SSF52172">
    <property type="entry name" value="CheY-like"/>
    <property type="match status" value="1"/>
</dbReference>
<dbReference type="GO" id="GO:0003677">
    <property type="term" value="F:DNA binding"/>
    <property type="evidence" value="ECO:0007669"/>
    <property type="project" value="InterPro"/>
</dbReference>
<feature type="modified residue" description="4-aspartylphosphate" evidence="1">
    <location>
        <position position="54"/>
    </location>
</feature>
<dbReference type="InterPro" id="IPR007492">
    <property type="entry name" value="LytTR_DNA-bd_dom"/>
</dbReference>
<feature type="domain" description="Response regulatory" evidence="2">
    <location>
        <begin position="4"/>
        <end position="119"/>
    </location>
</feature>
<protein>
    <submittedName>
        <fullName evidence="4">Two component transcriptional regulator, LytTR family</fullName>
    </submittedName>
</protein>
<organism evidence="4 5">
    <name type="scientific">Reichenbachiella faecimaris</name>
    <dbReference type="NCBI Taxonomy" id="692418"/>
    <lineage>
        <taxon>Bacteria</taxon>
        <taxon>Pseudomonadati</taxon>
        <taxon>Bacteroidota</taxon>
        <taxon>Cytophagia</taxon>
        <taxon>Cytophagales</taxon>
        <taxon>Reichenbachiellaceae</taxon>
        <taxon>Reichenbachiella</taxon>
    </lineage>
</organism>
<dbReference type="PANTHER" id="PTHR37299">
    <property type="entry name" value="TRANSCRIPTIONAL REGULATOR-RELATED"/>
    <property type="match status" value="1"/>
</dbReference>
<dbReference type="PANTHER" id="PTHR37299:SF1">
    <property type="entry name" value="STAGE 0 SPORULATION PROTEIN A HOMOLOG"/>
    <property type="match status" value="1"/>
</dbReference>
<dbReference type="InterPro" id="IPR011006">
    <property type="entry name" value="CheY-like_superfamily"/>
</dbReference>
<dbReference type="Gene3D" id="2.40.50.1020">
    <property type="entry name" value="LytTr DNA-binding domain"/>
    <property type="match status" value="1"/>
</dbReference>
<dbReference type="CDD" id="cd17534">
    <property type="entry name" value="REC_DC-like"/>
    <property type="match status" value="1"/>
</dbReference>
<dbReference type="Gene3D" id="3.40.50.2300">
    <property type="match status" value="1"/>
</dbReference>
<dbReference type="Pfam" id="PF00072">
    <property type="entry name" value="Response_reg"/>
    <property type="match status" value="1"/>
</dbReference>
<dbReference type="OrthoDB" id="1646880at2"/>
<accession>A0A1W2GKR9</accession>
<reference evidence="4 5" key="1">
    <citation type="submission" date="2017-04" db="EMBL/GenBank/DDBJ databases">
        <authorList>
            <person name="Afonso C.L."/>
            <person name="Miller P.J."/>
            <person name="Scott M.A."/>
            <person name="Spackman E."/>
            <person name="Goraichik I."/>
            <person name="Dimitrov K.M."/>
            <person name="Suarez D.L."/>
            <person name="Swayne D.E."/>
        </authorList>
    </citation>
    <scope>NUCLEOTIDE SEQUENCE [LARGE SCALE GENOMIC DNA]</scope>
    <source>
        <strain evidence="4 5">DSM 26133</strain>
    </source>
</reference>
<sequence length="230" mass="26321">MNKKVLVVEDEALIARDLSFILEDIGIKHIRMAMSYEDALDELKRETFDLILLDINLSSEQDGVDLARHINNTVQTPFIFITSYYNASTVSRAKVTQPLGYLLKPFNANDIRINVEMALYKSDHAKENTAIYLREQSGTIHLELDEIKYLEAQDNYTKIVCQTREIIASQTLKSMLAKLPESNFVRTHKSFAVRVDHISMIKGGFVYIEDDKVPIGRSYKSDFQARIAIL</sequence>
<dbReference type="GO" id="GO:0000156">
    <property type="term" value="F:phosphorelay response regulator activity"/>
    <property type="evidence" value="ECO:0007669"/>
    <property type="project" value="InterPro"/>
</dbReference>
<dbReference type="EMBL" id="FWYF01000003">
    <property type="protein sequence ID" value="SMD36938.1"/>
    <property type="molecule type" value="Genomic_DNA"/>
</dbReference>
<dbReference type="RefSeq" id="WP_084373788.1">
    <property type="nucleotide sequence ID" value="NZ_FWYF01000003.1"/>
</dbReference>
<dbReference type="PROSITE" id="PS50930">
    <property type="entry name" value="HTH_LYTTR"/>
    <property type="match status" value="1"/>
</dbReference>
<feature type="domain" description="HTH LytTR-type" evidence="3">
    <location>
        <begin position="131"/>
        <end position="229"/>
    </location>
</feature>
<evidence type="ECO:0000313" key="4">
    <source>
        <dbReference type="EMBL" id="SMD36938.1"/>
    </source>
</evidence>
<dbReference type="AlphaFoldDB" id="A0A1W2GKR9"/>
<dbReference type="InterPro" id="IPR001789">
    <property type="entry name" value="Sig_transdc_resp-reg_receiver"/>
</dbReference>
<gene>
    <name evidence="4" type="ORF">SAMN04488029_3152</name>
</gene>
<dbReference type="SMART" id="SM00448">
    <property type="entry name" value="REC"/>
    <property type="match status" value="1"/>
</dbReference>
<evidence type="ECO:0000259" key="2">
    <source>
        <dbReference type="PROSITE" id="PS50110"/>
    </source>
</evidence>
<keyword evidence="5" id="KW-1185">Reference proteome</keyword>
<dbReference type="InterPro" id="IPR046947">
    <property type="entry name" value="LytR-like"/>
</dbReference>
<evidence type="ECO:0000259" key="3">
    <source>
        <dbReference type="PROSITE" id="PS50930"/>
    </source>
</evidence>
<evidence type="ECO:0000256" key="1">
    <source>
        <dbReference type="PROSITE-ProRule" id="PRU00169"/>
    </source>
</evidence>
<dbReference type="SMART" id="SM00850">
    <property type="entry name" value="LytTR"/>
    <property type="match status" value="1"/>
</dbReference>